<sequence length="655" mass="70822">MSSSTLRRSSRPSVLGKRTHKSFHDTSLLPASFKSLSPDPLDDDNDDNDDDTHTVDLSPCSKRPRTSLTPTDRNGNKENIPPECGDLFNGSPRALRRSSTEFVTPTSTPLRRHASTSNLLSLDTQPLSMAHLGLQTPPPTPSTSLPLHIRTRALLRATCNGSTEIAGRIPERQSIINFITTFIGPCPGPKAINPVLYISGSPGCGKTALVNTILANFEVKFLENNVNVVSVNCMALSGLEAVWERLIEELAPSTKRRGKTFNYEVLERLLANRTSKCILVLDEMDHVTASSQTLASLFTLSRKHFSTMRIIGIANTHTLTSSVSALSMDGFIGVSTLHFAPYDPGQLLSILQSRLKPLTSLESPTSEAVVRQFLPMPTLTLLSRKIAAQTGDVRSLLEVLRGAIDLAVTHPPANDKDMPPVTPSHILAALKAYAPVSKVVPAASSTALPKASINNEIVNKVRNLGLHARLALLVLLLACRRSEASLTLLSPTRVPSPCSPIKRTNSPSNSQSVSRATTELSQLHTFYCSILGRGGSTTFSPVSRSEFGDLAGILETIGFVSLSAAPAGRKKLARVRSFSSRGTAVTQSHSVNLIEGVRQDEILRGLGIGLETKDICEEEVEGIWKRELARIRKEVQIQQSSAGSNDLGFDNAMED</sequence>
<dbReference type="GO" id="GO:0016887">
    <property type="term" value="F:ATP hydrolysis activity"/>
    <property type="evidence" value="ECO:0007669"/>
    <property type="project" value="InterPro"/>
</dbReference>
<keyword evidence="2" id="KW-0235">DNA replication</keyword>
<dbReference type="Pfam" id="PF13401">
    <property type="entry name" value="AAA_22"/>
    <property type="match status" value="1"/>
</dbReference>
<dbReference type="Proteomes" id="UP001203297">
    <property type="component" value="Unassembled WGS sequence"/>
</dbReference>
<dbReference type="GO" id="GO:0005634">
    <property type="term" value="C:nucleus"/>
    <property type="evidence" value="ECO:0007669"/>
    <property type="project" value="TreeGrafter"/>
</dbReference>
<dbReference type="InterPro" id="IPR050311">
    <property type="entry name" value="ORC1/CDC6"/>
</dbReference>
<dbReference type="SMART" id="SM00382">
    <property type="entry name" value="AAA"/>
    <property type="match status" value="1"/>
</dbReference>
<feature type="region of interest" description="Disordered" evidence="3">
    <location>
        <begin position="1"/>
        <end position="112"/>
    </location>
</feature>
<reference evidence="5" key="1">
    <citation type="journal article" date="2022" name="New Phytol.">
        <title>Evolutionary transition to the ectomycorrhizal habit in the genomes of a hyperdiverse lineage of mushroom-forming fungi.</title>
        <authorList>
            <person name="Looney B."/>
            <person name="Miyauchi S."/>
            <person name="Morin E."/>
            <person name="Drula E."/>
            <person name="Courty P.E."/>
            <person name="Kohler A."/>
            <person name="Kuo A."/>
            <person name="LaButti K."/>
            <person name="Pangilinan J."/>
            <person name="Lipzen A."/>
            <person name="Riley R."/>
            <person name="Andreopoulos W."/>
            <person name="He G."/>
            <person name="Johnson J."/>
            <person name="Nolan M."/>
            <person name="Tritt A."/>
            <person name="Barry K.W."/>
            <person name="Grigoriev I.V."/>
            <person name="Nagy L.G."/>
            <person name="Hibbett D."/>
            <person name="Henrissat B."/>
            <person name="Matheny P.B."/>
            <person name="Labbe J."/>
            <person name="Martin F.M."/>
        </authorList>
    </citation>
    <scope>NUCLEOTIDE SEQUENCE</scope>
    <source>
        <strain evidence="5">BPL690</strain>
    </source>
</reference>
<dbReference type="AlphaFoldDB" id="A0AAD4QPD7"/>
<dbReference type="InterPro" id="IPR003593">
    <property type="entry name" value="AAA+_ATPase"/>
</dbReference>
<dbReference type="PANTHER" id="PTHR10763:SF26">
    <property type="entry name" value="CELL DIVISION CONTROL PROTEIN 6 HOMOLOG"/>
    <property type="match status" value="1"/>
</dbReference>
<accession>A0AAD4QPD7</accession>
<dbReference type="GO" id="GO:0033314">
    <property type="term" value="P:mitotic DNA replication checkpoint signaling"/>
    <property type="evidence" value="ECO:0007669"/>
    <property type="project" value="TreeGrafter"/>
</dbReference>
<feature type="compositionally biased region" description="Polar residues" evidence="3">
    <location>
        <begin position="100"/>
        <end position="112"/>
    </location>
</feature>
<dbReference type="Gene3D" id="1.10.8.60">
    <property type="match status" value="1"/>
</dbReference>
<dbReference type="EMBL" id="WTXG01000005">
    <property type="protein sequence ID" value="KAI0305517.1"/>
    <property type="molecule type" value="Genomic_DNA"/>
</dbReference>
<keyword evidence="6" id="KW-1185">Reference proteome</keyword>
<gene>
    <name evidence="5" type="ORF">B0F90DRAFT_1624507</name>
</gene>
<evidence type="ECO:0000256" key="3">
    <source>
        <dbReference type="SAM" id="MobiDB-lite"/>
    </source>
</evidence>
<comment type="similarity">
    <text evidence="1">Belongs to the CDC6/cdc18 family.</text>
</comment>
<dbReference type="PANTHER" id="PTHR10763">
    <property type="entry name" value="CELL DIVISION CONTROL PROTEIN 6-RELATED"/>
    <property type="match status" value="1"/>
</dbReference>
<evidence type="ECO:0000259" key="4">
    <source>
        <dbReference type="SMART" id="SM00382"/>
    </source>
</evidence>
<proteinExistence type="inferred from homology"/>
<evidence type="ECO:0000256" key="1">
    <source>
        <dbReference type="ARBA" id="ARBA00006184"/>
    </source>
</evidence>
<organism evidence="5 6">
    <name type="scientific">Multifurca ochricompacta</name>
    <dbReference type="NCBI Taxonomy" id="376703"/>
    <lineage>
        <taxon>Eukaryota</taxon>
        <taxon>Fungi</taxon>
        <taxon>Dikarya</taxon>
        <taxon>Basidiomycota</taxon>
        <taxon>Agaricomycotina</taxon>
        <taxon>Agaricomycetes</taxon>
        <taxon>Russulales</taxon>
        <taxon>Russulaceae</taxon>
        <taxon>Multifurca</taxon>
    </lineage>
</organism>
<dbReference type="GO" id="GO:0003688">
    <property type="term" value="F:DNA replication origin binding"/>
    <property type="evidence" value="ECO:0007669"/>
    <property type="project" value="TreeGrafter"/>
</dbReference>
<dbReference type="GO" id="GO:0006270">
    <property type="term" value="P:DNA replication initiation"/>
    <property type="evidence" value="ECO:0007669"/>
    <property type="project" value="TreeGrafter"/>
</dbReference>
<evidence type="ECO:0000313" key="5">
    <source>
        <dbReference type="EMBL" id="KAI0305517.1"/>
    </source>
</evidence>
<dbReference type="SUPFAM" id="SSF52540">
    <property type="entry name" value="P-loop containing nucleoside triphosphate hydrolases"/>
    <property type="match status" value="1"/>
</dbReference>
<keyword evidence="5" id="KW-0378">Hydrolase</keyword>
<evidence type="ECO:0000256" key="2">
    <source>
        <dbReference type="ARBA" id="ARBA00022705"/>
    </source>
</evidence>
<dbReference type="Gene3D" id="3.40.50.300">
    <property type="entry name" value="P-loop containing nucleotide triphosphate hydrolases"/>
    <property type="match status" value="1"/>
</dbReference>
<dbReference type="InterPro" id="IPR027417">
    <property type="entry name" value="P-loop_NTPase"/>
</dbReference>
<name>A0AAD4QPD7_9AGAM</name>
<feature type="compositionally biased region" description="Acidic residues" evidence="3">
    <location>
        <begin position="40"/>
        <end position="50"/>
    </location>
</feature>
<feature type="compositionally biased region" description="Low complexity" evidence="3">
    <location>
        <begin position="1"/>
        <end position="13"/>
    </location>
</feature>
<dbReference type="CDD" id="cd00009">
    <property type="entry name" value="AAA"/>
    <property type="match status" value="1"/>
</dbReference>
<feature type="domain" description="AAA+ ATPase" evidence="4">
    <location>
        <begin position="192"/>
        <end position="338"/>
    </location>
</feature>
<evidence type="ECO:0000313" key="6">
    <source>
        <dbReference type="Proteomes" id="UP001203297"/>
    </source>
</evidence>
<comment type="caution">
    <text evidence="5">The sequence shown here is derived from an EMBL/GenBank/DDBJ whole genome shotgun (WGS) entry which is preliminary data.</text>
</comment>
<protein>
    <submittedName>
        <fullName evidence="5">P-loop containing nucleoside triphosphate hydrolase protein</fullName>
    </submittedName>
</protein>
<dbReference type="InterPro" id="IPR049945">
    <property type="entry name" value="AAA_22"/>
</dbReference>